<feature type="domain" description="Glutamine amidotransferase type-2" evidence="2">
    <location>
        <begin position="2"/>
        <end position="281"/>
    </location>
</feature>
<keyword evidence="1 3" id="KW-0315">Glutamine amidotransferase</keyword>
<accession>A0A379GF28</accession>
<dbReference type="EMBL" id="UGTV01000020">
    <property type="protein sequence ID" value="SUC39577.1"/>
    <property type="molecule type" value="Genomic_DNA"/>
</dbReference>
<dbReference type="PANTHER" id="PTHR42824:SF1">
    <property type="entry name" value="GLUTAMINE AMIDOTRANSFERASE YAFJ-RELATED"/>
    <property type="match status" value="1"/>
</dbReference>
<dbReference type="SUPFAM" id="SSF56235">
    <property type="entry name" value="N-terminal nucleophile aminohydrolases (Ntn hydrolases)"/>
    <property type="match status" value="1"/>
</dbReference>
<organism evidence="3 4">
    <name type="scientific">Pasteurella canis</name>
    <dbReference type="NCBI Taxonomy" id="753"/>
    <lineage>
        <taxon>Bacteria</taxon>
        <taxon>Pseudomonadati</taxon>
        <taxon>Pseudomonadota</taxon>
        <taxon>Gammaproteobacteria</taxon>
        <taxon>Pasteurellales</taxon>
        <taxon>Pasteurellaceae</taxon>
        <taxon>Pasteurella</taxon>
    </lineage>
</organism>
<dbReference type="PANTHER" id="PTHR42824">
    <property type="entry name" value="GLUTAMINE AMIDOTRANSFERASE"/>
    <property type="match status" value="1"/>
</dbReference>
<dbReference type="InterPro" id="IPR017932">
    <property type="entry name" value="GATase_2_dom"/>
</dbReference>
<sequence>MCQLLGMNCNTPTDIVFSFEGFRRRAGLTDCHSDGFGIAFFEGKGVRVFRDNNAAHSSPIADCVKQYHIKSLNVIAHIRKATQGEVNIENTHPFIRELWGQNWVFAHNGNLTTKFDLNNSLYQPIGSTDSEAAFCYMVSELKTRFKIKPTEDELFDALQQITHTISTGGTFNFILSNGEWMIAHCSTNLHYLTRKAPFGKAQRVDDDGIIDFNDYAKEGDLVTIITTFPLTKDETWTKMEYGGFVFFKQGEKIAEIIGVKREAIDDGTLGFSKMCLKLKAE</sequence>
<gene>
    <name evidence="3" type="ORF">NCTC11621_02294</name>
</gene>
<name>A0A379GF28_9PAST</name>
<dbReference type="InterPro" id="IPR029055">
    <property type="entry name" value="Ntn_hydrolases_N"/>
</dbReference>
<protein>
    <submittedName>
        <fullName evidence="3">Putative glutamine amidotransferase</fullName>
    </submittedName>
</protein>
<proteinExistence type="predicted"/>
<dbReference type="CDD" id="cd01908">
    <property type="entry name" value="YafJ"/>
    <property type="match status" value="1"/>
</dbReference>
<dbReference type="Pfam" id="PF13230">
    <property type="entry name" value="GATase_4"/>
    <property type="match status" value="1"/>
</dbReference>
<dbReference type="RefSeq" id="WP_115323618.1">
    <property type="nucleotide sequence ID" value="NZ_UGTV01000020.1"/>
</dbReference>
<evidence type="ECO:0000313" key="3">
    <source>
        <dbReference type="EMBL" id="SUC39577.1"/>
    </source>
</evidence>
<dbReference type="InterPro" id="IPR026869">
    <property type="entry name" value="EgtC-like"/>
</dbReference>
<reference evidence="3 4" key="1">
    <citation type="submission" date="2018-06" db="EMBL/GenBank/DDBJ databases">
        <authorList>
            <consortium name="Pathogen Informatics"/>
            <person name="Doyle S."/>
        </authorList>
    </citation>
    <scope>NUCLEOTIDE SEQUENCE [LARGE SCALE GENOMIC DNA]</scope>
    <source>
        <strain evidence="3 4">NCTC11621</strain>
    </source>
</reference>
<dbReference type="AlphaFoldDB" id="A0A379GF28"/>
<keyword evidence="3" id="KW-0808">Transferase</keyword>
<dbReference type="PROSITE" id="PS51278">
    <property type="entry name" value="GATASE_TYPE_2"/>
    <property type="match status" value="1"/>
</dbReference>
<evidence type="ECO:0000259" key="2">
    <source>
        <dbReference type="PROSITE" id="PS51278"/>
    </source>
</evidence>
<dbReference type="GO" id="GO:0016740">
    <property type="term" value="F:transferase activity"/>
    <property type="evidence" value="ECO:0007669"/>
    <property type="project" value="UniProtKB-KW"/>
</dbReference>
<evidence type="ECO:0000313" key="4">
    <source>
        <dbReference type="Proteomes" id="UP000254704"/>
    </source>
</evidence>
<evidence type="ECO:0000256" key="1">
    <source>
        <dbReference type="ARBA" id="ARBA00022962"/>
    </source>
</evidence>
<dbReference type="Gene3D" id="3.60.20.10">
    <property type="entry name" value="Glutamine Phosphoribosylpyrophosphate, subunit 1, domain 1"/>
    <property type="match status" value="1"/>
</dbReference>
<dbReference type="Proteomes" id="UP000254704">
    <property type="component" value="Unassembled WGS sequence"/>
</dbReference>